<name>A0AAD7U5R6_9APHY</name>
<feature type="domain" description="F-box" evidence="1">
    <location>
        <begin position="30"/>
        <end position="65"/>
    </location>
</feature>
<dbReference type="Gene3D" id="3.80.10.10">
    <property type="entry name" value="Ribonuclease Inhibitor"/>
    <property type="match status" value="1"/>
</dbReference>
<keyword evidence="3" id="KW-1185">Reference proteome</keyword>
<dbReference type="InterPro" id="IPR036047">
    <property type="entry name" value="F-box-like_dom_sf"/>
</dbReference>
<reference evidence="2" key="1">
    <citation type="submission" date="2022-11" db="EMBL/GenBank/DDBJ databases">
        <title>Genome Sequence of Cubamyces cubensis.</title>
        <authorList>
            <person name="Buettner E."/>
        </authorList>
    </citation>
    <scope>NUCLEOTIDE SEQUENCE</scope>
    <source>
        <strain evidence="2">MPL-01</strain>
    </source>
</reference>
<dbReference type="InterPro" id="IPR001810">
    <property type="entry name" value="F-box_dom"/>
</dbReference>
<organism evidence="2 3">
    <name type="scientific">Trametes cubensis</name>
    <dbReference type="NCBI Taxonomy" id="1111947"/>
    <lineage>
        <taxon>Eukaryota</taxon>
        <taxon>Fungi</taxon>
        <taxon>Dikarya</taxon>
        <taxon>Basidiomycota</taxon>
        <taxon>Agaricomycotina</taxon>
        <taxon>Agaricomycetes</taxon>
        <taxon>Polyporales</taxon>
        <taxon>Polyporaceae</taxon>
        <taxon>Trametes</taxon>
    </lineage>
</organism>
<dbReference type="CDD" id="cd09917">
    <property type="entry name" value="F-box_SF"/>
    <property type="match status" value="1"/>
</dbReference>
<dbReference type="EMBL" id="JAPEVG010000003">
    <property type="protein sequence ID" value="KAJ8501956.1"/>
    <property type="molecule type" value="Genomic_DNA"/>
</dbReference>
<gene>
    <name evidence="2" type="ORF">ONZ51_g261</name>
</gene>
<evidence type="ECO:0000313" key="3">
    <source>
        <dbReference type="Proteomes" id="UP001215151"/>
    </source>
</evidence>
<accession>A0AAD7U5R6</accession>
<proteinExistence type="predicted"/>
<evidence type="ECO:0000313" key="2">
    <source>
        <dbReference type="EMBL" id="KAJ8501956.1"/>
    </source>
</evidence>
<evidence type="ECO:0000259" key="1">
    <source>
        <dbReference type="Pfam" id="PF00646"/>
    </source>
</evidence>
<protein>
    <recommendedName>
        <fullName evidence="1">F-box domain-containing protein</fullName>
    </recommendedName>
</protein>
<sequence>MSDGSGKRLDPAGSQDINIALTQNGQRGLDALPHELINLVFAYTSYHKATIVACTLVSRSWRALSAPHLFSSLTVVRRASFADFEEFLDEHPHIAGCIRQLDLKHAVSPRVAMTYAALARLSKKLPGLQVLRLRRLWLLDLDSGPSSNSTTISTTSRSRLKSLVLNECFTHNNALPSLAMGTLHSIFDMFPADSISLRYLTVAAIPKLSPGPGPQNQWNQLETHTLTVQHVHAQYLLPTDALPARPAAQCLHSFQARPTPGPHMQNGEPLYVLSELLRCIGGERLRYLEIPLIMGPQLCPLENKPGYGCVLHLNARCNPESFTFQLHVPLPRTFSEPTIRRTEGHYIRDVPLSAVMVAYLPRLPSTIRTYTLRFLDAHSPAHLEKTDLERLDGALLERFPSLATLRVVFPDTASLRQYTQAVIRGMPKCGQQRLVSIVEWTEMQDLADW</sequence>
<dbReference type="InterPro" id="IPR032675">
    <property type="entry name" value="LRR_dom_sf"/>
</dbReference>
<dbReference type="AlphaFoldDB" id="A0AAD7U5R6"/>
<comment type="caution">
    <text evidence="2">The sequence shown here is derived from an EMBL/GenBank/DDBJ whole genome shotgun (WGS) entry which is preliminary data.</text>
</comment>
<dbReference type="Pfam" id="PF00646">
    <property type="entry name" value="F-box"/>
    <property type="match status" value="1"/>
</dbReference>
<dbReference type="SUPFAM" id="SSF81383">
    <property type="entry name" value="F-box domain"/>
    <property type="match status" value="1"/>
</dbReference>
<dbReference type="Proteomes" id="UP001215151">
    <property type="component" value="Unassembled WGS sequence"/>
</dbReference>